<keyword evidence="4" id="KW-0235">DNA replication</keyword>
<dbReference type="GO" id="GO:0003887">
    <property type="term" value="F:DNA-directed DNA polymerase activity"/>
    <property type="evidence" value="ECO:0007669"/>
    <property type="project" value="UniProtKB-KW"/>
</dbReference>
<comment type="catalytic activity">
    <reaction evidence="7">
        <text>DNA(n) + a 2'-deoxyribonucleoside 5'-triphosphate = DNA(n+1) + diphosphate</text>
        <dbReference type="Rhea" id="RHEA:22508"/>
        <dbReference type="Rhea" id="RHEA-COMP:17339"/>
        <dbReference type="Rhea" id="RHEA-COMP:17340"/>
        <dbReference type="ChEBI" id="CHEBI:33019"/>
        <dbReference type="ChEBI" id="CHEBI:61560"/>
        <dbReference type="ChEBI" id="CHEBI:173112"/>
        <dbReference type="EC" id="2.7.7.7"/>
    </reaction>
</comment>
<dbReference type="RefSeq" id="WP_179981248.1">
    <property type="nucleotide sequence ID" value="NZ_LT608333.1"/>
</dbReference>
<dbReference type="InterPro" id="IPR008921">
    <property type="entry name" value="DNA_pol3_clamp-load_cplx_C"/>
</dbReference>
<dbReference type="PANTHER" id="PTHR34388:SF1">
    <property type="entry name" value="DNA POLYMERASE III SUBUNIT DELTA"/>
    <property type="match status" value="1"/>
</dbReference>
<dbReference type="GO" id="GO:0006261">
    <property type="term" value="P:DNA-templated DNA replication"/>
    <property type="evidence" value="ECO:0007669"/>
    <property type="project" value="TreeGrafter"/>
</dbReference>
<dbReference type="EMBL" id="FMJC01000002">
    <property type="protein sequence ID" value="SCM74622.1"/>
    <property type="molecule type" value="Genomic_DNA"/>
</dbReference>
<dbReference type="Gene3D" id="1.20.272.10">
    <property type="match status" value="1"/>
</dbReference>
<protein>
    <recommendedName>
        <fullName evidence="1">DNA-directed DNA polymerase</fullName>
        <ecNumber evidence="1">2.7.7.7</ecNumber>
    </recommendedName>
</protein>
<evidence type="ECO:0000313" key="8">
    <source>
        <dbReference type="EMBL" id="SCM74622.1"/>
    </source>
</evidence>
<dbReference type="Gene3D" id="1.10.8.60">
    <property type="match status" value="1"/>
</dbReference>
<name>A0A212LAL5_9BACT</name>
<evidence type="ECO:0000256" key="6">
    <source>
        <dbReference type="ARBA" id="ARBA00034754"/>
    </source>
</evidence>
<dbReference type="PANTHER" id="PTHR34388">
    <property type="entry name" value="DNA POLYMERASE III SUBUNIT DELTA"/>
    <property type="match status" value="1"/>
</dbReference>
<keyword evidence="2" id="KW-0808">Transferase</keyword>
<dbReference type="SUPFAM" id="SSF48019">
    <property type="entry name" value="post-AAA+ oligomerization domain-like"/>
    <property type="match status" value="1"/>
</dbReference>
<dbReference type="EC" id="2.7.7.7" evidence="1"/>
<evidence type="ECO:0000256" key="4">
    <source>
        <dbReference type="ARBA" id="ARBA00022705"/>
    </source>
</evidence>
<evidence type="ECO:0000256" key="5">
    <source>
        <dbReference type="ARBA" id="ARBA00022932"/>
    </source>
</evidence>
<dbReference type="SUPFAM" id="SSF52540">
    <property type="entry name" value="P-loop containing nucleoside triphosphate hydrolases"/>
    <property type="match status" value="1"/>
</dbReference>
<dbReference type="GO" id="GO:0003677">
    <property type="term" value="F:DNA binding"/>
    <property type="evidence" value="ECO:0007669"/>
    <property type="project" value="InterPro"/>
</dbReference>
<keyword evidence="5" id="KW-0239">DNA-directed DNA polymerase</keyword>
<proteinExistence type="inferred from homology"/>
<keyword evidence="3" id="KW-0548">Nucleotidyltransferase</keyword>
<sequence>MSTPHPGFSFLVCPDGQLLRAHLNRMLAAHPPAAGGGLMPQAAPEQWERHVYWGDEEPPQRFWEHLTLQGLFGAPRALIIRQANQWPAAVWKKISHALARPSEQCWPFFCLEVNWERGQPKIPAHLGKLPCMAFADKQGWIWRHEGLNERTVKKHVLQRCQSLNLRFEADALEQFCASVPPDALAIENELEKLLLLRAAMLDADDAANAAAGAVSGSREQDISLALISTASWSPECDVFACIRHMQAGNLPAVWRELARSKDGDSLLFSLLALLARELRLLWQCQAGENPRMRPQESGAKKQLAQRLGPEGIAQGMSLVVDAELHVKSGRRSPEQSLDFLATRMTALFARAQGQARGQVQGRA</sequence>
<dbReference type="GO" id="GO:0009360">
    <property type="term" value="C:DNA polymerase III complex"/>
    <property type="evidence" value="ECO:0007669"/>
    <property type="project" value="TreeGrafter"/>
</dbReference>
<organism evidence="8">
    <name type="scientific">uncultured Desulfovibrio sp</name>
    <dbReference type="NCBI Taxonomy" id="167968"/>
    <lineage>
        <taxon>Bacteria</taxon>
        <taxon>Pseudomonadati</taxon>
        <taxon>Thermodesulfobacteriota</taxon>
        <taxon>Desulfovibrionia</taxon>
        <taxon>Desulfovibrionales</taxon>
        <taxon>Desulfovibrionaceae</taxon>
        <taxon>Desulfovibrio</taxon>
        <taxon>environmental samples</taxon>
    </lineage>
</organism>
<dbReference type="InterPro" id="IPR005790">
    <property type="entry name" value="DNA_polIII_delta"/>
</dbReference>
<comment type="similarity">
    <text evidence="6">Belongs to the DNA polymerase HolA subunit family.</text>
</comment>
<accession>A0A212LAL5</accession>
<gene>
    <name evidence="8" type="ORF">KL86DES1_22052</name>
</gene>
<reference evidence="8" key="1">
    <citation type="submission" date="2016-08" db="EMBL/GenBank/DDBJ databases">
        <authorList>
            <person name="Seilhamer J.J."/>
        </authorList>
    </citation>
    <scope>NUCLEOTIDE SEQUENCE</scope>
    <source>
        <strain evidence="8">86-1</strain>
    </source>
</reference>
<evidence type="ECO:0000256" key="1">
    <source>
        <dbReference type="ARBA" id="ARBA00012417"/>
    </source>
</evidence>
<dbReference type="InterPro" id="IPR027417">
    <property type="entry name" value="P-loop_NTPase"/>
</dbReference>
<evidence type="ECO:0000256" key="2">
    <source>
        <dbReference type="ARBA" id="ARBA00022679"/>
    </source>
</evidence>
<evidence type="ECO:0000256" key="7">
    <source>
        <dbReference type="ARBA" id="ARBA00049244"/>
    </source>
</evidence>
<dbReference type="AlphaFoldDB" id="A0A212LAL5"/>
<evidence type="ECO:0000256" key="3">
    <source>
        <dbReference type="ARBA" id="ARBA00022695"/>
    </source>
</evidence>